<organism evidence="3 4">
    <name type="scientific">Sphingomonas prati</name>
    <dbReference type="NCBI Taxonomy" id="1843237"/>
    <lineage>
        <taxon>Bacteria</taxon>
        <taxon>Pseudomonadati</taxon>
        <taxon>Pseudomonadota</taxon>
        <taxon>Alphaproteobacteria</taxon>
        <taxon>Sphingomonadales</taxon>
        <taxon>Sphingomonadaceae</taxon>
        <taxon>Sphingomonas</taxon>
    </lineage>
</organism>
<dbReference type="CDD" id="cd02440">
    <property type="entry name" value="AdoMet_MTases"/>
    <property type="match status" value="1"/>
</dbReference>
<evidence type="ECO:0000259" key="2">
    <source>
        <dbReference type="Pfam" id="PF08241"/>
    </source>
</evidence>
<dbReference type="Proteomes" id="UP000546701">
    <property type="component" value="Unassembled WGS sequence"/>
</dbReference>
<dbReference type="InterPro" id="IPR013216">
    <property type="entry name" value="Methyltransf_11"/>
</dbReference>
<protein>
    <submittedName>
        <fullName evidence="3">SAM-dependent methyltransferase</fullName>
    </submittedName>
</protein>
<dbReference type="InterPro" id="IPR029063">
    <property type="entry name" value="SAM-dependent_MTases_sf"/>
</dbReference>
<evidence type="ECO:0000313" key="3">
    <source>
        <dbReference type="EMBL" id="MBB5729652.1"/>
    </source>
</evidence>
<gene>
    <name evidence="3" type="ORF">FHS99_002148</name>
</gene>
<keyword evidence="1" id="KW-0812">Transmembrane</keyword>
<comment type="caution">
    <text evidence="3">The sequence shown here is derived from an EMBL/GenBank/DDBJ whole genome shotgun (WGS) entry which is preliminary data.</text>
</comment>
<keyword evidence="3" id="KW-0808">Transferase</keyword>
<dbReference type="EMBL" id="JACIJR010000005">
    <property type="protein sequence ID" value="MBB5729652.1"/>
    <property type="molecule type" value="Genomic_DNA"/>
</dbReference>
<dbReference type="GO" id="GO:0008757">
    <property type="term" value="F:S-adenosylmethionine-dependent methyltransferase activity"/>
    <property type="evidence" value="ECO:0007669"/>
    <property type="project" value="InterPro"/>
</dbReference>
<dbReference type="PANTHER" id="PTHR45277:SF1">
    <property type="entry name" value="EXPRESSED PROTEIN"/>
    <property type="match status" value="1"/>
</dbReference>
<keyword evidence="3" id="KW-0489">Methyltransferase</keyword>
<keyword evidence="4" id="KW-1185">Reference proteome</keyword>
<dbReference type="SUPFAM" id="SSF53335">
    <property type="entry name" value="S-adenosyl-L-methionine-dependent methyltransferases"/>
    <property type="match status" value="1"/>
</dbReference>
<evidence type="ECO:0000313" key="4">
    <source>
        <dbReference type="Proteomes" id="UP000546701"/>
    </source>
</evidence>
<accession>A0A7W9BT44</accession>
<dbReference type="Pfam" id="PF08241">
    <property type="entry name" value="Methyltransf_11"/>
    <property type="match status" value="1"/>
</dbReference>
<keyword evidence="1" id="KW-1133">Transmembrane helix</keyword>
<proteinExistence type="predicted"/>
<feature type="transmembrane region" description="Helical" evidence="1">
    <location>
        <begin position="20"/>
        <end position="42"/>
    </location>
</feature>
<dbReference type="OrthoDB" id="9777830at2"/>
<reference evidence="3 4" key="1">
    <citation type="submission" date="2020-08" db="EMBL/GenBank/DDBJ databases">
        <title>Genomic Encyclopedia of Type Strains, Phase IV (KMG-IV): sequencing the most valuable type-strain genomes for metagenomic binning, comparative biology and taxonomic classification.</title>
        <authorList>
            <person name="Goeker M."/>
        </authorList>
    </citation>
    <scope>NUCLEOTIDE SEQUENCE [LARGE SCALE GENOMIC DNA]</scope>
    <source>
        <strain evidence="3 4">DSM 103336</strain>
    </source>
</reference>
<feature type="transmembrane region" description="Helical" evidence="1">
    <location>
        <begin position="48"/>
        <end position="73"/>
    </location>
</feature>
<keyword evidence="1" id="KW-0472">Membrane</keyword>
<dbReference type="Gene3D" id="3.40.50.150">
    <property type="entry name" value="Vaccinia Virus protein VP39"/>
    <property type="match status" value="1"/>
</dbReference>
<evidence type="ECO:0000256" key="1">
    <source>
        <dbReference type="SAM" id="Phobius"/>
    </source>
</evidence>
<sequence>MTQQTTPAARAHYGFDAPGIMLGLSLGGGAGVLIGCMIIALASGAWSYAGIAIAVLGAVPLFFGLLMVIYAFVGKSRTRERILDLANLRGSETVLDIGTGAGLLLVGSAKRTPRGKVVGIDLWASKDLSNNAAATTMRNVAVEGVADRVEVLTGDARELTFPDASFDRAVSLLCIHNIEDKVDRARACREIARVLKPGGRVVIGDYVPTHAYAAAFADAGLTVVQSKPAFGVALSLMWLLVADKPLTPTKGLS</sequence>
<dbReference type="GO" id="GO:0032259">
    <property type="term" value="P:methylation"/>
    <property type="evidence" value="ECO:0007669"/>
    <property type="project" value="UniProtKB-KW"/>
</dbReference>
<dbReference type="RefSeq" id="WP_157176164.1">
    <property type="nucleotide sequence ID" value="NZ_BMJP01000003.1"/>
</dbReference>
<name>A0A7W9BT44_9SPHN</name>
<dbReference type="PANTHER" id="PTHR45277">
    <property type="entry name" value="EXPRESSED PROTEIN"/>
    <property type="match status" value="1"/>
</dbReference>
<dbReference type="AlphaFoldDB" id="A0A7W9BT44"/>
<feature type="domain" description="Methyltransferase type 11" evidence="2">
    <location>
        <begin position="95"/>
        <end position="203"/>
    </location>
</feature>